<proteinExistence type="predicted"/>
<dbReference type="Proteomes" id="UP000027982">
    <property type="component" value="Chromosome"/>
</dbReference>
<feature type="transmembrane region" description="Helical" evidence="6">
    <location>
        <begin position="177"/>
        <end position="194"/>
    </location>
</feature>
<evidence type="ECO:0000256" key="1">
    <source>
        <dbReference type="ARBA" id="ARBA00004141"/>
    </source>
</evidence>
<dbReference type="InterPro" id="IPR035952">
    <property type="entry name" value="Rhomboid-like_sf"/>
</dbReference>
<evidence type="ECO:0000313" key="7">
    <source>
        <dbReference type="EMBL" id="AIE85638.1"/>
    </source>
</evidence>
<keyword evidence="3 6" id="KW-1133">Transmembrane helix</keyword>
<evidence type="ECO:0000256" key="6">
    <source>
        <dbReference type="SAM" id="Phobius"/>
    </source>
</evidence>
<dbReference type="HOGENOM" id="CLU_1048682_0_0_0"/>
<protein>
    <recommendedName>
        <fullName evidence="9">Peptidase S54 rhomboid domain-containing protein</fullName>
    </recommendedName>
</protein>
<name>A0A068NQ16_FIMGI</name>
<evidence type="ECO:0000256" key="3">
    <source>
        <dbReference type="ARBA" id="ARBA00022989"/>
    </source>
</evidence>
<keyword evidence="2 6" id="KW-0812">Transmembrane</keyword>
<gene>
    <name evidence="7" type="ORF">OP10G_2270</name>
</gene>
<feature type="region of interest" description="Disordered" evidence="5">
    <location>
        <begin position="233"/>
        <end position="265"/>
    </location>
</feature>
<keyword evidence="8" id="KW-1185">Reference proteome</keyword>
<feature type="transmembrane region" description="Helical" evidence="6">
    <location>
        <begin position="12"/>
        <end position="33"/>
    </location>
</feature>
<keyword evidence="4 6" id="KW-0472">Membrane</keyword>
<reference evidence="7 8" key="1">
    <citation type="journal article" date="2014" name="PLoS ONE">
        <title>The first complete genome sequence of the class fimbriimonadia in the phylum armatimonadetes.</title>
        <authorList>
            <person name="Hu Z.Y."/>
            <person name="Wang Y.Z."/>
            <person name="Im W.T."/>
            <person name="Wang S.Y."/>
            <person name="Zhao G.P."/>
            <person name="Zheng H.J."/>
            <person name="Quan Z.X."/>
        </authorList>
    </citation>
    <scope>NUCLEOTIDE SEQUENCE [LARGE SCALE GENOMIC DNA]</scope>
    <source>
        <strain evidence="7">Gsoil 348</strain>
    </source>
</reference>
<evidence type="ECO:0008006" key="9">
    <source>
        <dbReference type="Google" id="ProtNLM"/>
    </source>
</evidence>
<comment type="subcellular location">
    <subcellularLocation>
        <location evidence="1">Membrane</location>
        <topology evidence="1">Multi-pass membrane protein</topology>
    </subcellularLocation>
</comment>
<dbReference type="AlphaFoldDB" id="A0A068NQ16"/>
<evidence type="ECO:0000256" key="5">
    <source>
        <dbReference type="SAM" id="MobiDB-lite"/>
    </source>
</evidence>
<dbReference type="GO" id="GO:0016020">
    <property type="term" value="C:membrane"/>
    <property type="evidence" value="ECO:0007669"/>
    <property type="project" value="UniProtKB-SubCell"/>
</dbReference>
<feature type="transmembrane region" description="Helical" evidence="6">
    <location>
        <begin position="96"/>
        <end position="117"/>
    </location>
</feature>
<sequence length="265" mass="29476">MDDFKGWARRQGAPVTVAIIGSLIVVALVLGFAQGRGLESIALYGDWWNRPWTLVTYPWAFMPFQTGMGILGMVFLVMWVMWVGASLEREMGSGRFALFLLAMTVIPGLVLGLASLASKENVLVAQPWLPIEGITVAWCTRNPSAVIHIFGVLPVSGKWLGWLTVVGTFLTLGSTNPMFGVLACVHLALAWAYVSGKLPIRYRGEGVFQVKKKPSHATRAQAQYDESYYDEVRKREKERSERERLRQLLGESQDDEGDEGQGARR</sequence>
<feature type="compositionally biased region" description="Basic and acidic residues" evidence="5">
    <location>
        <begin position="233"/>
        <end position="246"/>
    </location>
</feature>
<evidence type="ECO:0000256" key="4">
    <source>
        <dbReference type="ARBA" id="ARBA00023136"/>
    </source>
</evidence>
<dbReference type="EMBL" id="CP007139">
    <property type="protein sequence ID" value="AIE85638.1"/>
    <property type="molecule type" value="Genomic_DNA"/>
</dbReference>
<feature type="transmembrane region" description="Helical" evidence="6">
    <location>
        <begin position="59"/>
        <end position="84"/>
    </location>
</feature>
<evidence type="ECO:0000313" key="8">
    <source>
        <dbReference type="Proteomes" id="UP000027982"/>
    </source>
</evidence>
<accession>A0A068NQ16</accession>
<dbReference type="KEGG" id="fgi:OP10G_2270"/>
<organism evidence="7 8">
    <name type="scientific">Fimbriimonas ginsengisoli Gsoil 348</name>
    <dbReference type="NCBI Taxonomy" id="661478"/>
    <lineage>
        <taxon>Bacteria</taxon>
        <taxon>Bacillati</taxon>
        <taxon>Armatimonadota</taxon>
        <taxon>Fimbriimonadia</taxon>
        <taxon>Fimbriimonadales</taxon>
        <taxon>Fimbriimonadaceae</taxon>
        <taxon>Fimbriimonas</taxon>
    </lineage>
</organism>
<dbReference type="Gene3D" id="1.20.1540.10">
    <property type="entry name" value="Rhomboid-like"/>
    <property type="match status" value="1"/>
</dbReference>
<dbReference type="SUPFAM" id="SSF144091">
    <property type="entry name" value="Rhomboid-like"/>
    <property type="match status" value="1"/>
</dbReference>
<evidence type="ECO:0000256" key="2">
    <source>
        <dbReference type="ARBA" id="ARBA00022692"/>
    </source>
</evidence>